<dbReference type="InterPro" id="IPR037682">
    <property type="entry name" value="TonB_C"/>
</dbReference>
<dbReference type="Gene3D" id="3.30.1150.10">
    <property type="match status" value="1"/>
</dbReference>
<dbReference type="Pfam" id="PF03544">
    <property type="entry name" value="TonB_C"/>
    <property type="match status" value="1"/>
</dbReference>
<name>A0A1J4SIU4_9BACT</name>
<dbReference type="Proteomes" id="UP000182278">
    <property type="component" value="Unassembled WGS sequence"/>
</dbReference>
<dbReference type="SUPFAM" id="SSF74653">
    <property type="entry name" value="TolA/TonB C-terminal domain"/>
    <property type="match status" value="1"/>
</dbReference>
<dbReference type="GO" id="GO:0055085">
    <property type="term" value="P:transmembrane transport"/>
    <property type="evidence" value="ECO:0007669"/>
    <property type="project" value="InterPro"/>
</dbReference>
<comment type="caution">
    <text evidence="6">The sequence shown here is derived from an EMBL/GenBank/DDBJ whole genome shotgun (WGS) entry which is preliminary data.</text>
</comment>
<evidence type="ECO:0000256" key="4">
    <source>
        <dbReference type="ARBA" id="ARBA00023136"/>
    </source>
</evidence>
<evidence type="ECO:0000256" key="3">
    <source>
        <dbReference type="ARBA" id="ARBA00022989"/>
    </source>
</evidence>
<dbReference type="AlphaFoldDB" id="A0A1J4SIU4"/>
<dbReference type="PROSITE" id="PS52015">
    <property type="entry name" value="TONB_CTD"/>
    <property type="match status" value="1"/>
</dbReference>
<reference evidence="6 7" key="1">
    <citation type="journal article" date="2016" name="Environ. Microbiol.">
        <title>Genomic resolution of a cold subsurface aquifer community provides metabolic insights for novel microbes adapted to high CO concentrations.</title>
        <authorList>
            <person name="Probst A.J."/>
            <person name="Castelle C.J."/>
            <person name="Singh A."/>
            <person name="Brown C.T."/>
            <person name="Anantharaman K."/>
            <person name="Sharon I."/>
            <person name="Hug L.A."/>
            <person name="Burstein D."/>
            <person name="Emerson J.B."/>
            <person name="Thomas B.C."/>
            <person name="Banfield J.F."/>
        </authorList>
    </citation>
    <scope>NUCLEOTIDE SEQUENCE [LARGE SCALE GENOMIC DNA]</scope>
    <source>
        <strain evidence="6">CG1_02_38_46</strain>
    </source>
</reference>
<keyword evidence="4" id="KW-0472">Membrane</keyword>
<proteinExistence type="predicted"/>
<evidence type="ECO:0000313" key="7">
    <source>
        <dbReference type="Proteomes" id="UP000182278"/>
    </source>
</evidence>
<sequence length="241" mass="26735">MVIKNRFNYFLSVSFITHLLILFLLSLFTAKVRRKEIPLIEVSLIKIEVGGGPVAGKGIAERPKMLSGISYPFKIEDARPSAISFRREYAEPTWTPISAVPSRRGDVSIVGVKKEETLKALALTGSLKRGPDFPSGAESVSGVSGGRLGIAGPVATRGILYFECPVYPEWAEKKGIESRVKLKFWVSPDGDVDEVLVEQKGYLQLDNLAVQSLKKWRFEPLPSGVKQARQWGTIEMIFKLQ</sequence>
<protein>
    <recommendedName>
        <fullName evidence="5">TonB C-terminal domain-containing protein</fullName>
    </recommendedName>
</protein>
<dbReference type="InterPro" id="IPR006260">
    <property type="entry name" value="TonB/TolA_C"/>
</dbReference>
<gene>
    <name evidence="6" type="ORF">AUJ66_00775</name>
</gene>
<comment type="subcellular location">
    <subcellularLocation>
        <location evidence="1">Membrane</location>
        <topology evidence="1">Single-pass membrane protein</topology>
    </subcellularLocation>
</comment>
<keyword evidence="2" id="KW-0812">Transmembrane</keyword>
<accession>A0A1J4SIU4</accession>
<evidence type="ECO:0000256" key="2">
    <source>
        <dbReference type="ARBA" id="ARBA00022692"/>
    </source>
</evidence>
<evidence type="ECO:0000259" key="5">
    <source>
        <dbReference type="PROSITE" id="PS52015"/>
    </source>
</evidence>
<dbReference type="EMBL" id="MNUO01000010">
    <property type="protein sequence ID" value="OIN98570.1"/>
    <property type="molecule type" value="Genomic_DNA"/>
</dbReference>
<dbReference type="NCBIfam" id="TIGR01352">
    <property type="entry name" value="tonB_Cterm"/>
    <property type="match status" value="1"/>
</dbReference>
<dbReference type="GO" id="GO:0016020">
    <property type="term" value="C:membrane"/>
    <property type="evidence" value="ECO:0007669"/>
    <property type="project" value="UniProtKB-SubCell"/>
</dbReference>
<keyword evidence="3" id="KW-1133">Transmembrane helix</keyword>
<dbReference type="STRING" id="1817893.AUJ66_00775"/>
<organism evidence="6 7">
    <name type="scientific">Candidatus Desantisbacteria bacterium CG1_02_38_46</name>
    <dbReference type="NCBI Taxonomy" id="1817893"/>
    <lineage>
        <taxon>Bacteria</taxon>
        <taxon>Candidatus Desantisiibacteriota</taxon>
    </lineage>
</organism>
<evidence type="ECO:0000256" key="1">
    <source>
        <dbReference type="ARBA" id="ARBA00004167"/>
    </source>
</evidence>
<evidence type="ECO:0000313" key="6">
    <source>
        <dbReference type="EMBL" id="OIN98570.1"/>
    </source>
</evidence>
<feature type="domain" description="TonB C-terminal" evidence="5">
    <location>
        <begin position="152"/>
        <end position="241"/>
    </location>
</feature>